<evidence type="ECO:0000313" key="1">
    <source>
        <dbReference type="EMBL" id="KZL50590.1"/>
    </source>
</evidence>
<dbReference type="RefSeq" id="WP_063872121.1">
    <property type="nucleotide sequence ID" value="NZ_CAWMRI010000079.1"/>
</dbReference>
<evidence type="ECO:0000313" key="2">
    <source>
        <dbReference type="Proteomes" id="UP000076555"/>
    </source>
</evidence>
<dbReference type="SUPFAM" id="SSF53756">
    <property type="entry name" value="UDP-Glycosyltransferase/glycogen phosphorylase"/>
    <property type="match status" value="1"/>
</dbReference>
<dbReference type="AlphaFoldDB" id="A0A166K5D5"/>
<comment type="caution">
    <text evidence="1">The sequence shown here is derived from an EMBL/GenBank/DDBJ whole genome shotgun (WGS) entry which is preliminary data.</text>
</comment>
<dbReference type="GO" id="GO:0016740">
    <property type="term" value="F:transferase activity"/>
    <property type="evidence" value="ECO:0007669"/>
    <property type="project" value="UniProtKB-KW"/>
</dbReference>
<accession>A0A166K5D5</accession>
<organism evidence="1 2">
    <name type="scientific">Nodularia spumigena CENA596</name>
    <dbReference type="NCBI Taxonomy" id="1819295"/>
    <lineage>
        <taxon>Bacteria</taxon>
        <taxon>Bacillati</taxon>
        <taxon>Cyanobacteriota</taxon>
        <taxon>Cyanophyceae</taxon>
        <taxon>Nostocales</taxon>
        <taxon>Nodulariaceae</taxon>
        <taxon>Nodularia</taxon>
    </lineage>
</organism>
<dbReference type="Proteomes" id="UP000076555">
    <property type="component" value="Unassembled WGS sequence"/>
</dbReference>
<gene>
    <name evidence="1" type="ORF">A2T98_06900</name>
</gene>
<dbReference type="Gene3D" id="3.40.50.2000">
    <property type="entry name" value="Glycogen Phosphorylase B"/>
    <property type="match status" value="1"/>
</dbReference>
<reference evidence="1 2" key="1">
    <citation type="submission" date="2016-04" db="EMBL/GenBank/DDBJ databases">
        <title>Draft Genome Assembly of the Bloom-forming Cyanobacterium Nodularia spumigena Strain CENA596 in Shrimp Production Ponds.</title>
        <authorList>
            <person name="Popin R.V."/>
            <person name="Rigonato J."/>
            <person name="Abreu V.A."/>
            <person name="Andreote A.P."/>
            <person name="Silveira S.B."/>
            <person name="Odebrecht C."/>
            <person name="Fiore M.F."/>
        </authorList>
    </citation>
    <scope>NUCLEOTIDE SEQUENCE [LARGE SCALE GENOMIC DNA]</scope>
    <source>
        <strain evidence="1 2">CENA596</strain>
    </source>
</reference>
<dbReference type="EMBL" id="LWAJ01000079">
    <property type="protein sequence ID" value="KZL50590.1"/>
    <property type="molecule type" value="Genomic_DNA"/>
</dbReference>
<keyword evidence="1" id="KW-0808">Transferase</keyword>
<name>A0A166K5D5_NODSP</name>
<proteinExistence type="predicted"/>
<dbReference type="OrthoDB" id="9813876at2"/>
<sequence length="331" mass="36790">MNKTWLIYALGGGWGHLTRALSLGRIAAQFRTVKIITNSPYAQHVSHEGCLLYWIPDNAGFSATCIKVREILLHTHYDCLIVDTFPRGLGGELADILPQLHSIPRILIHRDINPNYITAKNLRNFVIENFDTVIVPGEGNDLGLCDLPGVNYTTPWLIRNAEELPERNTTRSHILKVDKSVKIILVCAAGQTSELDIFSQITLRLHQDFPECAVRILAPHCPVNCPEALWVSHHPGIECFAAADVVIGGGGYNTVYECAAVGVPLVALAFARLYDRQEKRARQGYYVKDIEQAIATVRILLDQVKTAQKQSASAYINGAVQAMYQIMSYKL</sequence>
<protein>
    <submittedName>
        <fullName evidence="1">UDP-N-acetylglucosamine--LPS N-acetylglucosamine transferase</fullName>
    </submittedName>
</protein>